<protein>
    <submittedName>
        <fullName evidence="2">Uncharacterized protein</fullName>
    </submittedName>
</protein>
<dbReference type="Proteomes" id="UP001189429">
    <property type="component" value="Unassembled WGS sequence"/>
</dbReference>
<name>A0ABN9WLD5_9DINO</name>
<proteinExistence type="predicted"/>
<sequence length="266" mass="26651">EMQQPLLVDDECAAGDAVGDEACGVKLLQTSASKQDGKGAAPKSIPDLAAEAGAAAARAAAEALLQRQSGEGAEEHTVDGGAQGSGSLDRATVRKTCGSTGSRPLASARKQRPGVGRQSGKPARQGDLWLKQLWPLGAGPCQPALLLLCGSLTAPRAQEMQQPLLVDDECDAAGDEACGVKMLQTSASKQDGKGAAPKSIPDLAAEAGAAAARAAAEALLQRQSGEGAEAAAAMVQEHTVDGGAQGSGSLDRATVRKTCGSTGSRC</sequence>
<evidence type="ECO:0000313" key="2">
    <source>
        <dbReference type="EMBL" id="CAK0886264.1"/>
    </source>
</evidence>
<feature type="non-terminal residue" evidence="2">
    <location>
        <position position="1"/>
    </location>
</feature>
<gene>
    <name evidence="2" type="ORF">PCOR1329_LOCUS67658</name>
</gene>
<organism evidence="2 3">
    <name type="scientific">Prorocentrum cordatum</name>
    <dbReference type="NCBI Taxonomy" id="2364126"/>
    <lineage>
        <taxon>Eukaryota</taxon>
        <taxon>Sar</taxon>
        <taxon>Alveolata</taxon>
        <taxon>Dinophyceae</taxon>
        <taxon>Prorocentrales</taxon>
        <taxon>Prorocentraceae</taxon>
        <taxon>Prorocentrum</taxon>
    </lineage>
</organism>
<comment type="caution">
    <text evidence="2">The sequence shown here is derived from an EMBL/GenBank/DDBJ whole genome shotgun (WGS) entry which is preliminary data.</text>
</comment>
<reference evidence="2" key="1">
    <citation type="submission" date="2023-10" db="EMBL/GenBank/DDBJ databases">
        <authorList>
            <person name="Chen Y."/>
            <person name="Shah S."/>
            <person name="Dougan E. K."/>
            <person name="Thang M."/>
            <person name="Chan C."/>
        </authorList>
    </citation>
    <scope>NUCLEOTIDE SEQUENCE [LARGE SCALE GENOMIC DNA]</scope>
</reference>
<feature type="region of interest" description="Disordered" evidence="1">
    <location>
        <begin position="67"/>
        <end position="123"/>
    </location>
</feature>
<feature type="region of interest" description="Disordered" evidence="1">
    <location>
        <begin position="222"/>
        <end position="266"/>
    </location>
</feature>
<keyword evidence="3" id="KW-1185">Reference proteome</keyword>
<evidence type="ECO:0000313" key="3">
    <source>
        <dbReference type="Proteomes" id="UP001189429"/>
    </source>
</evidence>
<accession>A0ABN9WLD5</accession>
<dbReference type="EMBL" id="CAUYUJ010018780">
    <property type="protein sequence ID" value="CAK0886264.1"/>
    <property type="molecule type" value="Genomic_DNA"/>
</dbReference>
<evidence type="ECO:0000256" key="1">
    <source>
        <dbReference type="SAM" id="MobiDB-lite"/>
    </source>
</evidence>